<feature type="region of interest" description="Disordered" evidence="1">
    <location>
        <begin position="18"/>
        <end position="80"/>
    </location>
</feature>
<feature type="signal peptide" evidence="2">
    <location>
        <begin position="1"/>
        <end position="21"/>
    </location>
</feature>
<feature type="chain" id="PRO_5028406089" description="Lipoprotein" evidence="2">
    <location>
        <begin position="22"/>
        <end position="80"/>
    </location>
</feature>
<reference evidence="3" key="1">
    <citation type="journal article" date="2018" name="Genome Biol.">
        <title>SKESA: strategic k-mer extension for scrupulous assemblies.</title>
        <authorList>
            <person name="Souvorov A."/>
            <person name="Agarwala R."/>
            <person name="Lipman D.J."/>
        </authorList>
    </citation>
    <scope>NUCLEOTIDE SEQUENCE</scope>
    <source>
        <strain evidence="3">R13.1367</strain>
    </source>
</reference>
<dbReference type="PROSITE" id="PS51257">
    <property type="entry name" value="PROKAR_LIPOPROTEIN"/>
    <property type="match status" value="1"/>
</dbReference>
<evidence type="ECO:0000313" key="3">
    <source>
        <dbReference type="EMBL" id="HAD9763055.1"/>
    </source>
</evidence>
<sequence length="80" mass="8069">MKRNLLSSAIIIALMTLGATGCDDNNVKTEATPAASSQPATPAPSQTPETQSGESPAQPSAAKPETATQPPVAKPETPAQ</sequence>
<dbReference type="AlphaFoldDB" id="A0A723UPM9"/>
<accession>A0A723UPM9</accession>
<feature type="non-terminal residue" evidence="3">
    <location>
        <position position="80"/>
    </location>
</feature>
<evidence type="ECO:0000256" key="2">
    <source>
        <dbReference type="SAM" id="SignalP"/>
    </source>
</evidence>
<protein>
    <recommendedName>
        <fullName evidence="4">Lipoprotein</fullName>
    </recommendedName>
</protein>
<organism evidence="3">
    <name type="scientific">Salmonella enterica</name>
    <name type="common">Salmonella choleraesuis</name>
    <dbReference type="NCBI Taxonomy" id="28901"/>
    <lineage>
        <taxon>Bacteria</taxon>
        <taxon>Pseudomonadati</taxon>
        <taxon>Pseudomonadota</taxon>
        <taxon>Gammaproteobacteria</taxon>
        <taxon>Enterobacterales</taxon>
        <taxon>Enterobacteriaceae</taxon>
        <taxon>Salmonella</taxon>
    </lineage>
</organism>
<dbReference type="EMBL" id="DAAQKV010000025">
    <property type="protein sequence ID" value="HAD9763055.1"/>
    <property type="molecule type" value="Genomic_DNA"/>
</dbReference>
<reference evidence="3" key="2">
    <citation type="submission" date="2019-01" db="EMBL/GenBank/DDBJ databases">
        <authorList>
            <consortium name="NCBI Pathogen Detection Project"/>
        </authorList>
    </citation>
    <scope>NUCLEOTIDE SEQUENCE</scope>
    <source>
        <strain evidence="3">R13.1367</strain>
    </source>
</reference>
<keyword evidence="2" id="KW-0732">Signal</keyword>
<comment type="caution">
    <text evidence="3">The sequence shown here is derived from an EMBL/GenBank/DDBJ whole genome shotgun (WGS) entry which is preliminary data.</text>
</comment>
<name>A0A723UPM9_SALER</name>
<gene>
    <name evidence="3" type="ORF">G1551_22975</name>
</gene>
<feature type="compositionally biased region" description="Low complexity" evidence="1">
    <location>
        <begin position="29"/>
        <end position="52"/>
    </location>
</feature>
<evidence type="ECO:0000256" key="1">
    <source>
        <dbReference type="SAM" id="MobiDB-lite"/>
    </source>
</evidence>
<evidence type="ECO:0008006" key="4">
    <source>
        <dbReference type="Google" id="ProtNLM"/>
    </source>
</evidence>
<proteinExistence type="predicted"/>